<dbReference type="GO" id="GO:0030488">
    <property type="term" value="P:tRNA methylation"/>
    <property type="evidence" value="ECO:0007669"/>
    <property type="project" value="InterPro"/>
</dbReference>
<dbReference type="CDD" id="cd18091">
    <property type="entry name" value="SpoU-like_TRM3-like"/>
    <property type="match status" value="1"/>
</dbReference>
<evidence type="ECO:0000256" key="1">
    <source>
        <dbReference type="ARBA" id="ARBA00022603"/>
    </source>
</evidence>
<keyword evidence="2" id="KW-0808">Transferase</keyword>
<sequence length="1432" mass="158235">MTRKVAQSSSTRIRFSSGHSYYRCLGCDCRLFPLLSRKCQSLMGDIRGLGLARSSSCLATVCAIRDCCTVHPRRKFKVPRGIARGAGRLKVASMTRQDPADILLEQVPGLGASLPIAACRALVALVPNECRVTAADRLLSSTYRTVTAFRLVSVLLETATVQTRGILGDLASRFVQDRLLPTLHENGATARAEICQLVAETASQFPNVFDRVSFVCRQGIETDDYVAVTRLAVDMSKRLSSRARVFAGELFSAGLDVALVSTGDRSLHCARALLPGLYESQGFPPEFIELVHGRLATLDKFDKSALLLLVHFSVPIYDWLTSDDTRTTWVSLIARVCLDELNVRVAPNRKHALFLLANHRQHLPGYDWDAYIELWGAVTQEQCSDELAQVWPLLYKLTTHFEWLYPLLQYGLCESRMKSDILESLLNSSFPPEFSARFVTDILLPLCGRSSWLRSVRGKTGSIYDRSQRIVQFVSHVHSPECPDTLRRMLIVMLGDAQCDFSACVTPFLEFVADARCDKKWLDDASCALLRSVAVLSHMPAVRCQQHASIAKIISNHAGHDVSIAALGSLLGALDSDAFQTVKLDVARLESVAPSYIEDWLSGSGSHDAVAYSRILSFLQDSRAIFDTVITKCLLCLSEAQSRPYLSHRFQPDRALALLQGSLGSRAMRPVRDFLADERLSDSLSLYLSERQASSADAHSVLKELVEQFPDNSVFIAHRRRCYELARSLVSTSGSEPTLSSLYTVLTSLWCKSSPPDIPELIPWLLRFPDSAVLWECLSLVSPSQGGSPDLIERTIAALATTFDDSLFDIYSVARAVLVYATPEQQSMLIARAVESFNAARPIQARILASMLRVALPAELWLTPGLHGENGAIACALRRVVAFPYKYLIKVVEQLIPLLMSSQEIAASYASEIAELSVTFVASETGFCTALSAQRSHVRMSVLALHEFITDKGLVDALLDVHFRAIAGLYVSPHVKFADSPDSNRFLLHMQAAGLLLGKCSESSSLRIRDTLWNMLETGLCPTLRQAVQCCLVRLIVTSPRVFFEDCVARLESPRGKPGLDASILIVAGLAALEMEDSVLEPHKARVADIFALRCVHNAGVVRVPAQLLLMRLHDQWKQFPSPLSESVAQFIGVLPEFQDLNNRVGPKMFRLRPMHFTTLRGLSELADDTDAAFSATILETTSEAIGSVLTEIRGEDADSDANWAMKEKPQKPIRRKANGKRGCRLPTLSSRMASAVSVFQRKIRPLEAFYADWDINERQRDVLERFYSSAQSGKSSDFVLIASLVERPTNLGGLARTAEIFGVGRFVVNDFNVLKDPLFTSLSVTSHNWLNIEECRVSGLPSLIKQLQGDGYTIVGLEQSDQSVSLESYVFPAKCALLLGIERTGIPADLLSIVDACLEIPQLGVVRSLNVHVSGAISMWQYCQQHCLNKK</sequence>
<feature type="domain" description="tRNA/rRNA methyltransferase SpoU type" evidence="3">
    <location>
        <begin position="1279"/>
        <end position="1420"/>
    </location>
</feature>
<evidence type="ECO:0000313" key="4">
    <source>
        <dbReference type="EMBL" id="CEO94911.1"/>
    </source>
</evidence>
<keyword evidence="5" id="KW-1185">Reference proteome</keyword>
<proteinExistence type="predicted"/>
<dbReference type="InterPro" id="IPR045330">
    <property type="entry name" value="TRM3/TARBP1"/>
</dbReference>
<dbReference type="GO" id="GO:0003723">
    <property type="term" value="F:RNA binding"/>
    <property type="evidence" value="ECO:0007669"/>
    <property type="project" value="InterPro"/>
</dbReference>
<name>A0A0G4II51_PLABS</name>
<reference evidence="4 5" key="1">
    <citation type="submission" date="2015-02" db="EMBL/GenBank/DDBJ databases">
        <authorList>
            <person name="Chooi Y.-H."/>
        </authorList>
    </citation>
    <scope>NUCLEOTIDE SEQUENCE [LARGE SCALE GENOMIC DNA]</scope>
    <source>
        <strain evidence="4">E3</strain>
    </source>
</reference>
<dbReference type="PANTHER" id="PTHR12029">
    <property type="entry name" value="RNA METHYLTRANSFERASE"/>
    <property type="match status" value="1"/>
</dbReference>
<dbReference type="GO" id="GO:0016423">
    <property type="term" value="F:tRNA (guanine) methyltransferase activity"/>
    <property type="evidence" value="ECO:0007669"/>
    <property type="project" value="InterPro"/>
</dbReference>
<gene>
    <name evidence="4" type="ORF">PBRA_003724</name>
</gene>
<dbReference type="InterPro" id="IPR029026">
    <property type="entry name" value="tRNA_m1G_MTases_N"/>
</dbReference>
<organism evidence="4 5">
    <name type="scientific">Plasmodiophora brassicae</name>
    <name type="common">Clubroot disease agent</name>
    <dbReference type="NCBI Taxonomy" id="37360"/>
    <lineage>
        <taxon>Eukaryota</taxon>
        <taxon>Sar</taxon>
        <taxon>Rhizaria</taxon>
        <taxon>Endomyxa</taxon>
        <taxon>Phytomyxea</taxon>
        <taxon>Plasmodiophorida</taxon>
        <taxon>Plasmodiophoridae</taxon>
        <taxon>Plasmodiophora</taxon>
    </lineage>
</organism>
<dbReference type="Gene3D" id="3.40.1280.10">
    <property type="match status" value="1"/>
</dbReference>
<dbReference type="STRING" id="37360.A0A0G4II51"/>
<dbReference type="Pfam" id="PF00588">
    <property type="entry name" value="SpoU_methylase"/>
    <property type="match status" value="1"/>
</dbReference>
<dbReference type="InterPro" id="IPR001537">
    <property type="entry name" value="SpoU_MeTrfase"/>
</dbReference>
<protein>
    <recommendedName>
        <fullName evidence="3">tRNA/rRNA methyltransferase SpoU type domain-containing protein</fullName>
    </recommendedName>
</protein>
<dbReference type="SUPFAM" id="SSF75217">
    <property type="entry name" value="alpha/beta knot"/>
    <property type="match status" value="1"/>
</dbReference>
<dbReference type="PANTHER" id="PTHR12029:SF11">
    <property type="entry name" value="METHYLTRANSFERASE TARBP1-RELATED"/>
    <property type="match status" value="1"/>
</dbReference>
<evidence type="ECO:0000313" key="5">
    <source>
        <dbReference type="Proteomes" id="UP000039324"/>
    </source>
</evidence>
<dbReference type="OrthoDB" id="241340at2759"/>
<dbReference type="Proteomes" id="UP000039324">
    <property type="component" value="Unassembled WGS sequence"/>
</dbReference>
<dbReference type="InterPro" id="IPR044748">
    <property type="entry name" value="Trm3/TARBP1_C"/>
</dbReference>
<accession>A0A0G4II51</accession>
<dbReference type="EMBL" id="CDSF01000002">
    <property type="protein sequence ID" value="CEO94911.1"/>
    <property type="molecule type" value="Genomic_DNA"/>
</dbReference>
<keyword evidence="1" id="KW-0489">Methyltransferase</keyword>
<evidence type="ECO:0000256" key="2">
    <source>
        <dbReference type="ARBA" id="ARBA00022679"/>
    </source>
</evidence>
<evidence type="ECO:0000259" key="3">
    <source>
        <dbReference type="Pfam" id="PF00588"/>
    </source>
</evidence>
<dbReference type="InterPro" id="IPR029028">
    <property type="entry name" value="Alpha/beta_knot_MTases"/>
</dbReference>